<dbReference type="PROSITE" id="PS51112">
    <property type="entry name" value="AMMECR1"/>
    <property type="match status" value="1"/>
</dbReference>
<evidence type="ECO:0000313" key="3">
    <source>
        <dbReference type="EMBL" id="CAD8868933.1"/>
    </source>
</evidence>
<accession>A0A7S1AYS4</accession>
<dbReference type="SUPFAM" id="SSF143447">
    <property type="entry name" value="AMMECR1-like"/>
    <property type="match status" value="1"/>
</dbReference>
<feature type="compositionally biased region" description="Acidic residues" evidence="1">
    <location>
        <begin position="124"/>
        <end position="134"/>
    </location>
</feature>
<dbReference type="Pfam" id="PF01871">
    <property type="entry name" value="AMMECR1"/>
    <property type="match status" value="1"/>
</dbReference>
<dbReference type="AlphaFoldDB" id="A0A7S1AYS4"/>
<dbReference type="InterPro" id="IPR036071">
    <property type="entry name" value="AMMECR1_dom_sf"/>
</dbReference>
<feature type="domain" description="AMMECR1" evidence="2">
    <location>
        <begin position="187"/>
        <end position="386"/>
    </location>
</feature>
<evidence type="ECO:0000256" key="1">
    <source>
        <dbReference type="SAM" id="MobiDB-lite"/>
    </source>
</evidence>
<sequence>MDVNSRTGRWWPALPSNALWSAMSFHGEDRFCPATPDHNACQGISEGGSSRNETGRGALVENLVAGRMRFLRRSSPDSCVLEGRSRAQRGGGSPRKRGPPSKAVRGNTHDVSANGTHHTLESPDCQEDVAEDSQMEAPSVRSSRQDGARVSSNCRGPSGSLEKSKQIVPSGSLAKLSVSQASCVQASLPFLTESVRDLCCFCFAVLETHLLGKPPPSFPTTSDPLFTAPLFVTWLKRRSGRGSPDLRGCIGCLDCVTFNPGLSEYALRSSTRDRRFPPVELQELPALTCRLSILFNFEPCAHIYDWEVGVHGVLINFDMDSKHYSATYLPEVARETGMTQEVAIRELVAKAGFRGDCNDGLLSRVHATRYQSTVTQVAYKDFSSKSEASLRVDMNQL</sequence>
<proteinExistence type="predicted"/>
<dbReference type="PANTHER" id="PTHR13016">
    <property type="entry name" value="AMMECR1 HOMOLOG"/>
    <property type="match status" value="1"/>
</dbReference>
<dbReference type="EMBL" id="HBFQ01061138">
    <property type="protein sequence ID" value="CAD8868933.1"/>
    <property type="molecule type" value="Transcribed_RNA"/>
</dbReference>
<protein>
    <recommendedName>
        <fullName evidence="2">AMMECR1 domain-containing protein</fullName>
    </recommendedName>
</protein>
<gene>
    <name evidence="3" type="ORF">NSCI0253_LOCUS43289</name>
</gene>
<reference evidence="3" key="1">
    <citation type="submission" date="2021-01" db="EMBL/GenBank/DDBJ databases">
        <authorList>
            <person name="Corre E."/>
            <person name="Pelletier E."/>
            <person name="Niang G."/>
            <person name="Scheremetjew M."/>
            <person name="Finn R."/>
            <person name="Kale V."/>
            <person name="Holt S."/>
            <person name="Cochrane G."/>
            <person name="Meng A."/>
            <person name="Brown T."/>
            <person name="Cohen L."/>
        </authorList>
    </citation>
    <scope>NUCLEOTIDE SEQUENCE</scope>
</reference>
<feature type="region of interest" description="Disordered" evidence="1">
    <location>
        <begin position="76"/>
        <end position="166"/>
    </location>
</feature>
<dbReference type="NCBIfam" id="TIGR00296">
    <property type="entry name" value="TIGR00296 family protein"/>
    <property type="match status" value="1"/>
</dbReference>
<organism evidence="3">
    <name type="scientific">Noctiluca scintillans</name>
    <name type="common">Sea sparkle</name>
    <name type="synonym">Red tide dinoflagellate</name>
    <dbReference type="NCBI Taxonomy" id="2966"/>
    <lineage>
        <taxon>Eukaryota</taxon>
        <taxon>Sar</taxon>
        <taxon>Alveolata</taxon>
        <taxon>Dinophyceae</taxon>
        <taxon>Noctilucales</taxon>
        <taxon>Noctilucaceae</taxon>
        <taxon>Noctiluca</taxon>
    </lineage>
</organism>
<dbReference type="InterPro" id="IPR002733">
    <property type="entry name" value="AMMECR1_domain"/>
</dbReference>
<dbReference type="InterPro" id="IPR023473">
    <property type="entry name" value="AMMECR1"/>
</dbReference>
<name>A0A7S1AYS4_NOCSC</name>
<evidence type="ECO:0000259" key="2">
    <source>
        <dbReference type="PROSITE" id="PS51112"/>
    </source>
</evidence>
<dbReference type="Gene3D" id="3.30.700.20">
    <property type="entry name" value="Hypothetical protein ph0010, domain 1"/>
    <property type="match status" value="1"/>
</dbReference>
<dbReference type="InterPro" id="IPR027485">
    <property type="entry name" value="AMMECR1_N"/>
</dbReference>
<dbReference type="PANTHER" id="PTHR13016:SF0">
    <property type="entry name" value="AMME SYNDROME CANDIDATE GENE 1 PROTEIN"/>
    <property type="match status" value="1"/>
</dbReference>